<keyword evidence="2" id="KW-1185">Reference proteome</keyword>
<accession>A0A7C8GQ76</accession>
<dbReference type="OrthoDB" id="1097360at2"/>
<dbReference type="NCBIfam" id="TIGR01784">
    <property type="entry name" value="T_den_put_tspse"/>
    <property type="match status" value="1"/>
</dbReference>
<reference evidence="1 2" key="1">
    <citation type="submission" date="2019-10" db="EMBL/GenBank/DDBJ databases">
        <title>Gracilibacillus sp. nov. isolated from rice seeds.</title>
        <authorList>
            <person name="He S."/>
        </authorList>
    </citation>
    <scope>NUCLEOTIDE SEQUENCE [LARGE SCALE GENOMIC DNA]</scope>
    <source>
        <strain evidence="1 2">TD8</strain>
    </source>
</reference>
<sequence>MYRNTIASGRGYSELKPVIMINFMNFTLFKKTEKFHTTYHIYEDEEHFPLTDILEMHFFEMPKLLNDWKKGNLNPRNDILARWILLLGIVDKKNQTVYEDIYKELEDISMNDPQLREAFQDWEKLSADKGKWREYEARSKVLMDDLAALKEAELRERQAREEGIAKGKAEGLAEGKAEGQVLRLISSIKQFLQARSSAILTEQVKQKLENSKDLEELEELQLKLFTANDEDEIKTVVGKFFSSREI</sequence>
<dbReference type="Proteomes" id="UP000480246">
    <property type="component" value="Unassembled WGS sequence"/>
</dbReference>
<dbReference type="Pfam" id="PF12784">
    <property type="entry name" value="PDDEXK_2"/>
    <property type="match status" value="1"/>
</dbReference>
<dbReference type="AlphaFoldDB" id="A0A7C8GQ76"/>
<dbReference type="PANTHER" id="PTHR41317">
    <property type="entry name" value="PD-(D_E)XK NUCLEASE FAMILY TRANSPOSASE"/>
    <property type="match status" value="1"/>
</dbReference>
<gene>
    <name evidence="1" type="ORF">F9U64_21500</name>
</gene>
<name>A0A7C8GQ76_9BACI</name>
<proteinExistence type="predicted"/>
<evidence type="ECO:0000313" key="2">
    <source>
        <dbReference type="Proteomes" id="UP000480246"/>
    </source>
</evidence>
<dbReference type="InterPro" id="IPR010106">
    <property type="entry name" value="RpnA"/>
</dbReference>
<evidence type="ECO:0000313" key="1">
    <source>
        <dbReference type="EMBL" id="KAB8125832.1"/>
    </source>
</evidence>
<protein>
    <submittedName>
        <fullName evidence="1">Rpn family recombination-promoting nuclease/putative transposase</fullName>
    </submittedName>
</protein>
<comment type="caution">
    <text evidence="1">The sequence shown here is derived from an EMBL/GenBank/DDBJ whole genome shotgun (WGS) entry which is preliminary data.</text>
</comment>
<dbReference type="EMBL" id="WEID01000124">
    <property type="protein sequence ID" value="KAB8125832.1"/>
    <property type="molecule type" value="Genomic_DNA"/>
</dbReference>
<dbReference type="PANTHER" id="PTHR41317:SF1">
    <property type="entry name" value="PD-(D_E)XK NUCLEASE FAMILY TRANSPOSASE"/>
    <property type="match status" value="1"/>
</dbReference>
<organism evidence="1 2">
    <name type="scientific">Gracilibacillus oryzae</name>
    <dbReference type="NCBI Taxonomy" id="1672701"/>
    <lineage>
        <taxon>Bacteria</taxon>
        <taxon>Bacillati</taxon>
        <taxon>Bacillota</taxon>
        <taxon>Bacilli</taxon>
        <taxon>Bacillales</taxon>
        <taxon>Bacillaceae</taxon>
        <taxon>Gracilibacillus</taxon>
    </lineage>
</organism>